<gene>
    <name evidence="2" type="ORF">VKT23_017236</name>
</gene>
<dbReference type="PANTHER" id="PTHR10622:SF10">
    <property type="entry name" value="HET DOMAIN-CONTAINING PROTEIN"/>
    <property type="match status" value="1"/>
</dbReference>
<accession>A0ABR1IWP4</accession>
<reference evidence="2 3" key="1">
    <citation type="submission" date="2024-01" db="EMBL/GenBank/DDBJ databases">
        <title>A draft genome for the cacao thread blight pathogen Marasmiellus scandens.</title>
        <authorList>
            <person name="Baruah I.K."/>
            <person name="Leung J."/>
            <person name="Bukari Y."/>
            <person name="Amoako-Attah I."/>
            <person name="Meinhardt L.W."/>
            <person name="Bailey B.A."/>
            <person name="Cohen S.P."/>
        </authorList>
    </citation>
    <scope>NUCLEOTIDE SEQUENCE [LARGE SCALE GENOMIC DNA]</scope>
    <source>
        <strain evidence="2 3">GH-19</strain>
    </source>
</reference>
<organism evidence="2 3">
    <name type="scientific">Marasmiellus scandens</name>
    <dbReference type="NCBI Taxonomy" id="2682957"/>
    <lineage>
        <taxon>Eukaryota</taxon>
        <taxon>Fungi</taxon>
        <taxon>Dikarya</taxon>
        <taxon>Basidiomycota</taxon>
        <taxon>Agaricomycotina</taxon>
        <taxon>Agaricomycetes</taxon>
        <taxon>Agaricomycetidae</taxon>
        <taxon>Agaricales</taxon>
        <taxon>Marasmiineae</taxon>
        <taxon>Omphalotaceae</taxon>
        <taxon>Marasmiellus</taxon>
    </lineage>
</organism>
<comment type="caution">
    <text evidence="2">The sequence shown here is derived from an EMBL/GenBank/DDBJ whole genome shotgun (WGS) entry which is preliminary data.</text>
</comment>
<keyword evidence="3" id="KW-1185">Reference proteome</keyword>
<dbReference type="Pfam" id="PF06985">
    <property type="entry name" value="HET"/>
    <property type="match status" value="1"/>
</dbReference>
<evidence type="ECO:0000313" key="3">
    <source>
        <dbReference type="Proteomes" id="UP001498398"/>
    </source>
</evidence>
<proteinExistence type="predicted"/>
<dbReference type="PANTHER" id="PTHR10622">
    <property type="entry name" value="HET DOMAIN-CONTAINING PROTEIN"/>
    <property type="match status" value="1"/>
</dbReference>
<feature type="domain" description="Heterokaryon incompatibility" evidence="1">
    <location>
        <begin position="134"/>
        <end position="218"/>
    </location>
</feature>
<dbReference type="Proteomes" id="UP001498398">
    <property type="component" value="Unassembled WGS sequence"/>
</dbReference>
<sequence length="381" mass="43775">MPVTSHYNSDGNASSSILPHDNNSTISDLTAFNGYDTIFPFIALSSDNNSTPGDYDTIFPYTALSNEELAHLFISSAIPSHRCFWLKKGKLRAFENPASCRHLMAPISACPHRLIDTHNLQLVEFHKNSVVPSYAILSHRWIPGEEIVYEDFFQPTQSKSGYQKILSACQQARHDGLHYLWVDTCCIKQGNHIDVVSNVTSMYAYYQNAQVCYTYLVDSPPYHFGDSEWFKRGWTLQELLAPKTVIFFDKHWKRIGDKHELREAIHLRTTIPLAVLSGKESIGDIDVLTRMSWSTHRETTRRQDRAYCLQGLLGVTVEPNYEEDPFASFNRLGKALFNAQPELKERLGISDDVFCNLNNSAFYRLLWDRFWDTRYKILNSP</sequence>
<name>A0ABR1IWP4_9AGAR</name>
<dbReference type="EMBL" id="JBANRG010000070">
    <property type="protein sequence ID" value="KAK7439983.1"/>
    <property type="molecule type" value="Genomic_DNA"/>
</dbReference>
<evidence type="ECO:0000313" key="2">
    <source>
        <dbReference type="EMBL" id="KAK7439983.1"/>
    </source>
</evidence>
<dbReference type="InterPro" id="IPR010730">
    <property type="entry name" value="HET"/>
</dbReference>
<evidence type="ECO:0000259" key="1">
    <source>
        <dbReference type="Pfam" id="PF06985"/>
    </source>
</evidence>
<protein>
    <recommendedName>
        <fullName evidence="1">Heterokaryon incompatibility domain-containing protein</fullName>
    </recommendedName>
</protein>